<feature type="transmembrane region" description="Helical" evidence="11">
    <location>
        <begin position="391"/>
        <end position="413"/>
    </location>
</feature>
<dbReference type="GO" id="GO:0004222">
    <property type="term" value="F:metalloendopeptidase activity"/>
    <property type="evidence" value="ECO:0007669"/>
    <property type="project" value="InterPro"/>
</dbReference>
<evidence type="ECO:0000256" key="2">
    <source>
        <dbReference type="ARBA" id="ARBA00004141"/>
    </source>
</evidence>
<evidence type="ECO:0000256" key="1">
    <source>
        <dbReference type="ARBA" id="ARBA00001947"/>
    </source>
</evidence>
<dbReference type="GO" id="GO:0006508">
    <property type="term" value="P:proteolysis"/>
    <property type="evidence" value="ECO:0007669"/>
    <property type="project" value="UniProtKB-KW"/>
</dbReference>
<dbReference type="InterPro" id="IPR036034">
    <property type="entry name" value="PDZ_sf"/>
</dbReference>
<evidence type="ECO:0000256" key="5">
    <source>
        <dbReference type="ARBA" id="ARBA00022692"/>
    </source>
</evidence>
<gene>
    <name evidence="13" type="ORF">E5334_05345</name>
</gene>
<dbReference type="Pfam" id="PF02163">
    <property type="entry name" value="Peptidase_M50"/>
    <property type="match status" value="1"/>
</dbReference>
<organism evidence="13 14">
    <name type="scientific">Muricaecibacterium torontonense</name>
    <dbReference type="NCBI Taxonomy" id="3032871"/>
    <lineage>
        <taxon>Bacteria</taxon>
        <taxon>Bacillati</taxon>
        <taxon>Actinomycetota</taxon>
        <taxon>Coriobacteriia</taxon>
        <taxon>Coriobacteriales</taxon>
        <taxon>Atopobiaceae</taxon>
        <taxon>Muricaecibacterium</taxon>
    </lineage>
</organism>
<evidence type="ECO:0000256" key="9">
    <source>
        <dbReference type="ARBA" id="ARBA00023049"/>
    </source>
</evidence>
<dbReference type="RefSeq" id="WP_136012582.1">
    <property type="nucleotide sequence ID" value="NZ_SRYE01000003.1"/>
</dbReference>
<evidence type="ECO:0000256" key="3">
    <source>
        <dbReference type="ARBA" id="ARBA00007931"/>
    </source>
</evidence>
<evidence type="ECO:0000259" key="12">
    <source>
        <dbReference type="PROSITE" id="PS50106"/>
    </source>
</evidence>
<dbReference type="Gene3D" id="2.30.42.10">
    <property type="match status" value="1"/>
</dbReference>
<evidence type="ECO:0000256" key="7">
    <source>
        <dbReference type="ARBA" id="ARBA00022833"/>
    </source>
</evidence>
<feature type="transmembrane region" description="Helical" evidence="11">
    <location>
        <begin position="219"/>
        <end position="245"/>
    </location>
</feature>
<feature type="transmembrane region" description="Helical" evidence="11">
    <location>
        <begin position="6"/>
        <end position="25"/>
    </location>
</feature>
<dbReference type="PANTHER" id="PTHR42837">
    <property type="entry name" value="REGULATOR OF SIGMA-E PROTEASE RSEP"/>
    <property type="match status" value="1"/>
</dbReference>
<dbReference type="CDD" id="cd23081">
    <property type="entry name" value="cpPDZ_EcRseP-like"/>
    <property type="match status" value="1"/>
</dbReference>
<comment type="subcellular location">
    <subcellularLocation>
        <location evidence="2">Membrane</location>
        <topology evidence="2">Multi-pass membrane protein</topology>
    </subcellularLocation>
</comment>
<protein>
    <submittedName>
        <fullName evidence="13">PDZ domain-containing protein</fullName>
    </submittedName>
</protein>
<dbReference type="GO" id="GO:0016020">
    <property type="term" value="C:membrane"/>
    <property type="evidence" value="ECO:0007669"/>
    <property type="project" value="UniProtKB-SubCell"/>
</dbReference>
<keyword evidence="7" id="KW-0862">Zinc</keyword>
<reference evidence="13 14" key="1">
    <citation type="submission" date="2019-04" db="EMBL/GenBank/DDBJ databases">
        <title>Microbes associate with the intestines of laboratory mice.</title>
        <authorList>
            <person name="Navarre W."/>
            <person name="Wong E."/>
            <person name="Huang K."/>
            <person name="Tropini C."/>
            <person name="Ng K."/>
            <person name="Yu B."/>
        </authorList>
    </citation>
    <scope>NUCLEOTIDE SEQUENCE [LARGE SCALE GENOMIC DNA]</scope>
    <source>
        <strain evidence="13 14">NM07_P-09</strain>
    </source>
</reference>
<keyword evidence="9" id="KW-0482">Metalloprotease</keyword>
<evidence type="ECO:0000313" key="13">
    <source>
        <dbReference type="EMBL" id="TGY62099.1"/>
    </source>
</evidence>
<dbReference type="EMBL" id="SRYE01000003">
    <property type="protein sequence ID" value="TGY62099.1"/>
    <property type="molecule type" value="Genomic_DNA"/>
</dbReference>
<feature type="transmembrane region" description="Helical" evidence="11">
    <location>
        <begin position="434"/>
        <end position="458"/>
    </location>
</feature>
<comment type="caution">
    <text evidence="13">The sequence shown here is derived from an EMBL/GenBank/DDBJ whole genome shotgun (WGS) entry which is preliminary data.</text>
</comment>
<dbReference type="InterPro" id="IPR001478">
    <property type="entry name" value="PDZ"/>
</dbReference>
<evidence type="ECO:0000256" key="4">
    <source>
        <dbReference type="ARBA" id="ARBA00022670"/>
    </source>
</evidence>
<sequence length="469" mass="49934">MLAGLGGAVSAIIWGLLLLSVLVFVHEGGHFLAARILGIRVKEFFLGMPCRFRLAKASRRYGTVYGVTPILLGGYTMVCGMEGEESPYLAQALACVMKHGRVSVAQVAREVGCTPAEAGDALMTLTDWGSIEPFEPQQDDTLPASASSEDPDATAAEKDFFQTLARDPRLLTCYDKGHDFDASGTTQAGEPHPIDDPAAFLAHERAHTYLAHGFWGRTFVLVSGVTINILCGLLLVVLVLTLWGVTTSTNEPVLGAVVEGSPAAQAGLVAGDRMVSVNGTPTDTWEAFALQLQEAIDQGSSMDISYEHDGQQRSVTVMADPETQRIGVQAQTQQVRLGLGEALSYAANYVATTAIYISQLFQPAHFSQVIENSSSVVGISVMASQAASQGLASFAILAAAVSLSLGFMNLLPIPPLDGGKIVIEAIQAIRKKPVSLKLQSTVSMVGIALFMLLFFVLLRQDIIRFVFGG</sequence>
<comment type="cofactor">
    <cofactor evidence="1">
        <name>Zn(2+)</name>
        <dbReference type="ChEBI" id="CHEBI:29105"/>
    </cofactor>
</comment>
<feature type="domain" description="PDZ" evidence="12">
    <location>
        <begin position="244"/>
        <end position="297"/>
    </location>
</feature>
<keyword evidence="8 11" id="KW-1133">Transmembrane helix</keyword>
<dbReference type="PANTHER" id="PTHR42837:SF2">
    <property type="entry name" value="MEMBRANE METALLOPROTEASE ARASP2, CHLOROPLASTIC-RELATED"/>
    <property type="match status" value="1"/>
</dbReference>
<evidence type="ECO:0000256" key="6">
    <source>
        <dbReference type="ARBA" id="ARBA00022801"/>
    </source>
</evidence>
<comment type="similarity">
    <text evidence="3">Belongs to the peptidase M50B family.</text>
</comment>
<proteinExistence type="inferred from homology"/>
<evidence type="ECO:0000256" key="8">
    <source>
        <dbReference type="ARBA" id="ARBA00022989"/>
    </source>
</evidence>
<name>A0A4S2EZV8_9ACTN</name>
<dbReference type="SUPFAM" id="SSF50156">
    <property type="entry name" value="PDZ domain-like"/>
    <property type="match status" value="1"/>
</dbReference>
<dbReference type="InterPro" id="IPR041489">
    <property type="entry name" value="PDZ_6"/>
</dbReference>
<dbReference type="OrthoDB" id="9782003at2"/>
<dbReference type="InterPro" id="IPR004387">
    <property type="entry name" value="Pept_M50_Zn"/>
</dbReference>
<evidence type="ECO:0000256" key="11">
    <source>
        <dbReference type="SAM" id="Phobius"/>
    </source>
</evidence>
<keyword evidence="4" id="KW-0645">Protease</keyword>
<keyword evidence="10 11" id="KW-0472">Membrane</keyword>
<keyword evidence="14" id="KW-1185">Reference proteome</keyword>
<dbReference type="Proteomes" id="UP000310263">
    <property type="component" value="Unassembled WGS sequence"/>
</dbReference>
<dbReference type="InterPro" id="IPR008915">
    <property type="entry name" value="Peptidase_M50"/>
</dbReference>
<evidence type="ECO:0000313" key="14">
    <source>
        <dbReference type="Proteomes" id="UP000310263"/>
    </source>
</evidence>
<dbReference type="SMART" id="SM00228">
    <property type="entry name" value="PDZ"/>
    <property type="match status" value="1"/>
</dbReference>
<accession>A0A4S2EZV8</accession>
<evidence type="ECO:0000256" key="10">
    <source>
        <dbReference type="ARBA" id="ARBA00023136"/>
    </source>
</evidence>
<dbReference type="Pfam" id="PF17820">
    <property type="entry name" value="PDZ_6"/>
    <property type="match status" value="1"/>
</dbReference>
<keyword evidence="6" id="KW-0378">Hydrolase</keyword>
<dbReference type="AlphaFoldDB" id="A0A4S2EZV8"/>
<keyword evidence="5 11" id="KW-0812">Transmembrane</keyword>
<dbReference type="PROSITE" id="PS50106">
    <property type="entry name" value="PDZ"/>
    <property type="match status" value="1"/>
</dbReference>